<feature type="compositionally biased region" description="Basic and acidic residues" evidence="6">
    <location>
        <begin position="303"/>
        <end position="331"/>
    </location>
</feature>
<feature type="compositionally biased region" description="Basic and acidic residues" evidence="6">
    <location>
        <begin position="273"/>
        <end position="291"/>
    </location>
</feature>
<evidence type="ECO:0000313" key="9">
    <source>
        <dbReference type="Proteomes" id="UP001314229"/>
    </source>
</evidence>
<reference evidence="8 9" key="1">
    <citation type="submission" date="2024-01" db="EMBL/GenBank/DDBJ databases">
        <authorList>
            <person name="Alioto T."/>
            <person name="Alioto T."/>
            <person name="Gomez Garrido J."/>
        </authorList>
    </citation>
    <scope>NUCLEOTIDE SEQUENCE [LARGE SCALE GENOMIC DNA]</scope>
</reference>
<dbReference type="Proteomes" id="UP001314229">
    <property type="component" value="Unassembled WGS sequence"/>
</dbReference>
<feature type="transmembrane region" description="Helical" evidence="7">
    <location>
        <begin position="36"/>
        <end position="59"/>
    </location>
</feature>
<evidence type="ECO:0000256" key="1">
    <source>
        <dbReference type="ARBA" id="ARBA00004308"/>
    </source>
</evidence>
<evidence type="ECO:0000256" key="6">
    <source>
        <dbReference type="SAM" id="MobiDB-lite"/>
    </source>
</evidence>
<organism evidence="8 9">
    <name type="scientific">Scomber scombrus</name>
    <name type="common">Atlantic mackerel</name>
    <name type="synonym">Scomber vernalis</name>
    <dbReference type="NCBI Taxonomy" id="13677"/>
    <lineage>
        <taxon>Eukaryota</taxon>
        <taxon>Metazoa</taxon>
        <taxon>Chordata</taxon>
        <taxon>Craniata</taxon>
        <taxon>Vertebrata</taxon>
        <taxon>Euteleostomi</taxon>
        <taxon>Actinopterygii</taxon>
        <taxon>Neopterygii</taxon>
        <taxon>Teleostei</taxon>
        <taxon>Neoteleostei</taxon>
        <taxon>Acanthomorphata</taxon>
        <taxon>Pelagiaria</taxon>
        <taxon>Scombriformes</taxon>
        <taxon>Scombridae</taxon>
        <taxon>Scomber</taxon>
    </lineage>
</organism>
<evidence type="ECO:0000256" key="2">
    <source>
        <dbReference type="ARBA" id="ARBA00004555"/>
    </source>
</evidence>
<evidence type="ECO:0000256" key="7">
    <source>
        <dbReference type="SAM" id="Phobius"/>
    </source>
</evidence>
<dbReference type="EMBL" id="CAWUFR010000101">
    <property type="protein sequence ID" value="CAK6967181.1"/>
    <property type="molecule type" value="Genomic_DNA"/>
</dbReference>
<evidence type="ECO:0000313" key="8">
    <source>
        <dbReference type="EMBL" id="CAK6967181.1"/>
    </source>
</evidence>
<dbReference type="AlphaFoldDB" id="A0AAV1P6C3"/>
<dbReference type="PANTHER" id="PTHR15905">
    <property type="entry name" value="GOLGI-ASSOCIATED KINASE 1B-RELATED"/>
    <property type="match status" value="1"/>
</dbReference>
<dbReference type="GO" id="GO:0005794">
    <property type="term" value="C:Golgi apparatus"/>
    <property type="evidence" value="ECO:0007669"/>
    <property type="project" value="UniProtKB-SubCell"/>
</dbReference>
<keyword evidence="4" id="KW-0333">Golgi apparatus</keyword>
<evidence type="ECO:0000256" key="5">
    <source>
        <dbReference type="ARBA" id="ARBA00023136"/>
    </source>
</evidence>
<feature type="region of interest" description="Disordered" evidence="6">
    <location>
        <begin position="114"/>
        <end position="160"/>
    </location>
</feature>
<evidence type="ECO:0000256" key="3">
    <source>
        <dbReference type="ARBA" id="ARBA00007691"/>
    </source>
</evidence>
<comment type="similarity">
    <text evidence="3">Belongs to the GASK family.</text>
</comment>
<accession>A0AAV1P6C3</accession>
<comment type="caution">
    <text evidence="8">The sequence shown here is derived from an EMBL/GenBank/DDBJ whole genome shotgun (WGS) entry which is preliminary data.</text>
</comment>
<dbReference type="Pfam" id="PF15051">
    <property type="entry name" value="FAM198"/>
    <property type="match status" value="1"/>
</dbReference>
<name>A0AAV1P6C3_SCOSC</name>
<protein>
    <submittedName>
        <fullName evidence="8">Uncharacterized protein LOC128366872</fullName>
    </submittedName>
</protein>
<gene>
    <name evidence="8" type="ORF">FSCOSCO3_A014528</name>
</gene>
<comment type="subcellular location">
    <subcellularLocation>
        <location evidence="1">Endomembrane system</location>
    </subcellularLocation>
    <subcellularLocation>
        <location evidence="2">Golgi apparatus</location>
    </subcellularLocation>
</comment>
<feature type="compositionally biased region" description="Basic residues" evidence="6">
    <location>
        <begin position="149"/>
        <end position="159"/>
    </location>
</feature>
<dbReference type="InterPro" id="IPR029207">
    <property type="entry name" value="FAM198"/>
</dbReference>
<sequence>MPANTRPALLNSYSKNHFIQPSVWRVLLKLCYGQKWLLLLSLLFLLFLTISVMTITLPVPSSPSDIDRRSSRALSSARGFRSVPRFMEPPHVAAAYQESLSVILPNIHSGAWKTSNRKETSKHSHKPFGDAAGDGTNSIKARGHEDLRKNKHKSKGIASKRKEMTGAIQHPTSHHLSDFTVNTGSKHRIMPSNHSAVVKRAAEIHLERSKTTAEHSPSPADRPVIDTRAADRQAGRWKNKNADIQIHGSHTSAKLTELHQALEKHRQATKHPGNSDKISKEQQAVKKPSRDLKKHHNLSKVSSEAKRNPGSSDRRMDLSKPEADVKKDDSSWCRSFTEQDFPDSDRRRIRVSPHLRPVPWLSEDDIQKMELLAGGEVVSKARVPAHGQVLQVALDPPVHNQQISAMKDSPQHGPVHSATHSDRCHQGQCSLIKRTDDWFEVFAFHLDRVLGLNRSLPAVLRTFQSEILPYRYTSGTPRPVVWWDPDIQHLADSDNDQNSVPLSWVQYQKLLQLHCGSEADLRSAPCVGVHHSEWGRLALFDFLLQVNDRLDRYCCGFTPDPEEPCVENLLQAKCSDTRNLLLVHILVRKADPSRLVFIDNAGRPQQSADNLNFRLVEGIDEFPEKAVSVLQSGCLESLLLRSFYLDKEFWDSQGGGSGLRPLIRAVEQRGKILLQHIGDKKLRLKRDL</sequence>
<dbReference type="PANTHER" id="PTHR15905:SF5">
    <property type="entry name" value="GOLGI-ASSOCIATED KINASE 1A"/>
    <property type="match status" value="1"/>
</dbReference>
<keyword evidence="9" id="KW-1185">Reference proteome</keyword>
<keyword evidence="5 7" id="KW-0472">Membrane</keyword>
<keyword evidence="7" id="KW-0812">Transmembrane</keyword>
<evidence type="ECO:0000256" key="4">
    <source>
        <dbReference type="ARBA" id="ARBA00023034"/>
    </source>
</evidence>
<keyword evidence="7" id="KW-1133">Transmembrane helix</keyword>
<feature type="region of interest" description="Disordered" evidence="6">
    <location>
        <begin position="262"/>
        <end position="339"/>
    </location>
</feature>
<proteinExistence type="inferred from homology"/>